<organism evidence="2">
    <name type="scientific">Caldisericum exile</name>
    <dbReference type="NCBI Taxonomy" id="693075"/>
    <lineage>
        <taxon>Bacteria</taxon>
        <taxon>Pseudomonadati</taxon>
        <taxon>Caldisericota/Cryosericota group</taxon>
        <taxon>Caldisericota</taxon>
        <taxon>Caldisericia</taxon>
        <taxon>Caldisericales</taxon>
        <taxon>Caldisericaceae</taxon>
        <taxon>Caldisericum</taxon>
    </lineage>
</organism>
<evidence type="ECO:0000259" key="1">
    <source>
        <dbReference type="PROSITE" id="PS51742"/>
    </source>
</evidence>
<reference evidence="2" key="1">
    <citation type="journal article" date="2020" name="mSystems">
        <title>Genome- and Community-Level Interaction Insights into Carbon Utilization and Element Cycling Functions of Hydrothermarchaeota in Hydrothermal Sediment.</title>
        <authorList>
            <person name="Zhou Z."/>
            <person name="Liu Y."/>
            <person name="Xu W."/>
            <person name="Pan J."/>
            <person name="Luo Z.H."/>
            <person name="Li M."/>
        </authorList>
    </citation>
    <scope>NUCLEOTIDE SEQUENCE [LARGE SCALE GENOMIC DNA]</scope>
    <source>
        <strain evidence="2">SpSt-794</strain>
    </source>
</reference>
<dbReference type="Gene3D" id="3.30.1330.80">
    <property type="entry name" value="Hypothetical protein, similar to alpha- acetolactate decarboxylase, domain 2"/>
    <property type="match status" value="1"/>
</dbReference>
<dbReference type="SUPFAM" id="SSF117856">
    <property type="entry name" value="AF0104/ALDC/Ptd012-like"/>
    <property type="match status" value="1"/>
</dbReference>
<dbReference type="PANTHER" id="PTHR34988:SF1">
    <property type="entry name" value="DNA-BINDING PROTEIN"/>
    <property type="match status" value="1"/>
</dbReference>
<dbReference type="EMBL" id="DTHV01000056">
    <property type="protein sequence ID" value="HGW60168.1"/>
    <property type="molecule type" value="Genomic_DNA"/>
</dbReference>
<gene>
    <name evidence="2" type="ORF">ENV82_01830</name>
</gene>
<protein>
    <submittedName>
        <fullName evidence="2">DUF296 domain-containing protein</fullName>
    </submittedName>
</protein>
<dbReference type="InterPro" id="IPR005175">
    <property type="entry name" value="PPC_dom"/>
</dbReference>
<dbReference type="Pfam" id="PF03479">
    <property type="entry name" value="PCC"/>
    <property type="match status" value="1"/>
</dbReference>
<dbReference type="PANTHER" id="PTHR34988">
    <property type="entry name" value="PROTEIN, PUTATIVE-RELATED"/>
    <property type="match status" value="1"/>
</dbReference>
<feature type="domain" description="PPC" evidence="1">
    <location>
        <begin position="9"/>
        <end position="145"/>
    </location>
</feature>
<evidence type="ECO:0000313" key="2">
    <source>
        <dbReference type="EMBL" id="HGW60168.1"/>
    </source>
</evidence>
<accession>A0A7C4TVH3</accession>
<proteinExistence type="predicted"/>
<name>A0A7C4TVH3_9BACT</name>
<dbReference type="CDD" id="cd11378">
    <property type="entry name" value="DUF296"/>
    <property type="match status" value="1"/>
</dbReference>
<comment type="caution">
    <text evidence="2">The sequence shown here is derived from an EMBL/GenBank/DDBJ whole genome shotgun (WGS) entry which is preliminary data.</text>
</comment>
<sequence>MVRNGMRIKREGDILFVVFERGEGFVDCMKEVLNSSIMGNVGIVITALGMVKNAQIGYGVYKDNKVKYQKAVFGEPLELLGLSGFIIKDEKLPLHFHVYLGGPNGNIVGGHLFDFEVFTFVEMALLMSNYPLKRVLKNGLFLIDF</sequence>
<dbReference type="PROSITE" id="PS51742">
    <property type="entry name" value="PPC"/>
    <property type="match status" value="1"/>
</dbReference>
<dbReference type="AlphaFoldDB" id="A0A7C4TVH3"/>